<organism evidence="1 2">
    <name type="scientific">Glossina palpalis gambiensis</name>
    <dbReference type="NCBI Taxonomy" id="67801"/>
    <lineage>
        <taxon>Eukaryota</taxon>
        <taxon>Metazoa</taxon>
        <taxon>Ecdysozoa</taxon>
        <taxon>Arthropoda</taxon>
        <taxon>Hexapoda</taxon>
        <taxon>Insecta</taxon>
        <taxon>Pterygota</taxon>
        <taxon>Neoptera</taxon>
        <taxon>Endopterygota</taxon>
        <taxon>Diptera</taxon>
        <taxon>Brachycera</taxon>
        <taxon>Muscomorpha</taxon>
        <taxon>Hippoboscoidea</taxon>
        <taxon>Glossinidae</taxon>
        <taxon>Glossina</taxon>
    </lineage>
</organism>
<accession>A0A1B0AU48</accession>
<proteinExistence type="predicted"/>
<name>A0A1B0AU48_9MUSC</name>
<dbReference type="EnsemblMetazoa" id="GPPI008673-RA">
    <property type="protein sequence ID" value="GPPI008673-PA"/>
    <property type="gene ID" value="GPPI008673"/>
</dbReference>
<reference evidence="2" key="1">
    <citation type="submission" date="2015-01" db="EMBL/GenBank/DDBJ databases">
        <authorList>
            <person name="Aksoy S."/>
            <person name="Warren W."/>
            <person name="Wilson R.K."/>
        </authorList>
    </citation>
    <scope>NUCLEOTIDE SEQUENCE [LARGE SCALE GENOMIC DNA]</scope>
    <source>
        <strain evidence="2">IAEA</strain>
    </source>
</reference>
<keyword evidence="2" id="KW-1185">Reference proteome</keyword>
<dbReference type="VEuPathDB" id="VectorBase:GPPI008673"/>
<dbReference type="EMBL" id="JXJN01003514">
    <property type="status" value="NOT_ANNOTATED_CDS"/>
    <property type="molecule type" value="Genomic_DNA"/>
</dbReference>
<evidence type="ECO:0000313" key="2">
    <source>
        <dbReference type="Proteomes" id="UP000092460"/>
    </source>
</evidence>
<evidence type="ECO:0000313" key="1">
    <source>
        <dbReference type="EnsemblMetazoa" id="GPPI008673-PA"/>
    </source>
</evidence>
<dbReference type="AlphaFoldDB" id="A0A1B0AU48"/>
<dbReference type="Proteomes" id="UP000092460">
    <property type="component" value="Unassembled WGS sequence"/>
</dbReference>
<protein>
    <submittedName>
        <fullName evidence="1">Uncharacterized protein</fullName>
    </submittedName>
</protein>
<sequence>MLSKYVKLEAHNDDDVVRMLLRKAYETGANRPFAIFIYNMPDIKQLADRRVDSNQDILEVFHKYYVDKGTLVPCPDYHLENSSGVGLNVVPLELSSGSAYLSFNNYKLGVYCLRYKRTANIAATHFMIVVKIQFLYCACERSQKFVESKGYSAKKSF</sequence>
<reference evidence="1" key="2">
    <citation type="submission" date="2020-05" db="UniProtKB">
        <authorList>
            <consortium name="EnsemblMetazoa"/>
        </authorList>
    </citation>
    <scope>IDENTIFICATION</scope>
    <source>
        <strain evidence="1">IAEA</strain>
    </source>
</reference>